<dbReference type="GO" id="GO:0017136">
    <property type="term" value="F:histone deacetylase activity, NAD-dependent"/>
    <property type="evidence" value="ECO:0007669"/>
    <property type="project" value="TreeGrafter"/>
</dbReference>
<evidence type="ECO:0000313" key="7">
    <source>
        <dbReference type="Proteomes" id="UP001210925"/>
    </source>
</evidence>
<dbReference type="InterPro" id="IPR029035">
    <property type="entry name" value="DHS-like_NAD/FAD-binding_dom"/>
</dbReference>
<organism evidence="6 7">
    <name type="scientific">Boothiomyces macroporosus</name>
    <dbReference type="NCBI Taxonomy" id="261099"/>
    <lineage>
        <taxon>Eukaryota</taxon>
        <taxon>Fungi</taxon>
        <taxon>Fungi incertae sedis</taxon>
        <taxon>Chytridiomycota</taxon>
        <taxon>Chytridiomycota incertae sedis</taxon>
        <taxon>Chytridiomycetes</taxon>
        <taxon>Rhizophydiales</taxon>
        <taxon>Terramycetaceae</taxon>
        <taxon>Boothiomyces</taxon>
    </lineage>
</organism>
<keyword evidence="7" id="KW-1185">Reference proteome</keyword>
<sequence>MHGTMSRFDFQNQLASLNPQVAQWAQKNPDKIDGDVSSSVNPDGDVEVTWDYSEFKYPECNSCGGVYKPEYFMIDLSVVFFGENMKHHVRDQTFEAIDDSDSLVVVGSSLTVYSALRLVKHANSLDKPICIVNLGETRGDPLASLVINERLDAVLSQLDNI</sequence>
<evidence type="ECO:0000256" key="2">
    <source>
        <dbReference type="ARBA" id="ARBA00022679"/>
    </source>
</evidence>
<dbReference type="AlphaFoldDB" id="A0AAD5Y881"/>
<dbReference type="Gene3D" id="3.40.50.1220">
    <property type="entry name" value="TPP-binding domain"/>
    <property type="match status" value="1"/>
</dbReference>
<evidence type="ECO:0000256" key="4">
    <source>
        <dbReference type="PROSITE-ProRule" id="PRU00236"/>
    </source>
</evidence>
<name>A0AAD5Y881_9FUNG</name>
<dbReference type="InterPro" id="IPR026590">
    <property type="entry name" value="Ssirtuin_cat_dom"/>
</dbReference>
<keyword evidence="3" id="KW-0520">NAD</keyword>
<dbReference type="GO" id="GO:0070403">
    <property type="term" value="F:NAD+ binding"/>
    <property type="evidence" value="ECO:0007669"/>
    <property type="project" value="InterPro"/>
</dbReference>
<feature type="domain" description="Deacetylase sirtuin-type" evidence="5">
    <location>
        <begin position="1"/>
        <end position="161"/>
    </location>
</feature>
<reference evidence="6" key="1">
    <citation type="submission" date="2020-05" db="EMBL/GenBank/DDBJ databases">
        <title>Phylogenomic resolution of chytrid fungi.</title>
        <authorList>
            <person name="Stajich J.E."/>
            <person name="Amses K."/>
            <person name="Simmons R."/>
            <person name="Seto K."/>
            <person name="Myers J."/>
            <person name="Bonds A."/>
            <person name="Quandt C.A."/>
            <person name="Barry K."/>
            <person name="Liu P."/>
            <person name="Grigoriev I."/>
            <person name="Longcore J.E."/>
            <person name="James T.Y."/>
        </authorList>
    </citation>
    <scope>NUCLEOTIDE SEQUENCE</scope>
    <source>
        <strain evidence="6">PLAUS21</strain>
    </source>
</reference>
<evidence type="ECO:0000313" key="6">
    <source>
        <dbReference type="EMBL" id="KAJ3257236.1"/>
    </source>
</evidence>
<protein>
    <submittedName>
        <fullName evidence="6">NAD-dependent protein lipoamidase sirtuin-4</fullName>
    </submittedName>
</protein>
<dbReference type="SUPFAM" id="SSF52467">
    <property type="entry name" value="DHS-like NAD/FAD-binding domain"/>
    <property type="match status" value="1"/>
</dbReference>
<comment type="caution">
    <text evidence="6">The sequence shown here is derived from an EMBL/GenBank/DDBJ whole genome shotgun (WGS) entry which is preliminary data.</text>
</comment>
<dbReference type="PROSITE" id="PS50305">
    <property type="entry name" value="SIRTUIN"/>
    <property type="match status" value="1"/>
</dbReference>
<keyword evidence="2" id="KW-0808">Transferase</keyword>
<dbReference type="PANTHER" id="PTHR11085">
    <property type="entry name" value="NAD-DEPENDENT PROTEIN DEACYLASE SIRTUIN-5, MITOCHONDRIAL-RELATED"/>
    <property type="match status" value="1"/>
</dbReference>
<accession>A0AAD5Y881</accession>
<evidence type="ECO:0000256" key="3">
    <source>
        <dbReference type="ARBA" id="ARBA00023027"/>
    </source>
</evidence>
<dbReference type="InterPro" id="IPR003000">
    <property type="entry name" value="Sirtuin"/>
</dbReference>
<comment type="similarity">
    <text evidence="1">Belongs to the sirtuin family. Class I subfamily.</text>
</comment>
<dbReference type="PANTHER" id="PTHR11085:SF10">
    <property type="entry name" value="NAD-DEPENDENT PROTEIN DEACYLASE SIRTUIN-5, MITOCHONDRIAL-RELATED"/>
    <property type="match status" value="1"/>
</dbReference>
<dbReference type="EMBL" id="JADGKB010000040">
    <property type="protein sequence ID" value="KAJ3257236.1"/>
    <property type="molecule type" value="Genomic_DNA"/>
</dbReference>
<dbReference type="InterPro" id="IPR050134">
    <property type="entry name" value="NAD-dep_sirtuin_deacylases"/>
</dbReference>
<proteinExistence type="inferred from homology"/>
<comment type="caution">
    <text evidence="4">Lacks conserved residue(s) required for the propagation of feature annotation.</text>
</comment>
<gene>
    <name evidence="6" type="primary">SIRT4</name>
    <name evidence="6" type="ORF">HK103_004790</name>
</gene>
<evidence type="ECO:0000259" key="5">
    <source>
        <dbReference type="PROSITE" id="PS50305"/>
    </source>
</evidence>
<dbReference type="Proteomes" id="UP001210925">
    <property type="component" value="Unassembled WGS sequence"/>
</dbReference>
<evidence type="ECO:0000256" key="1">
    <source>
        <dbReference type="ARBA" id="ARBA00006924"/>
    </source>
</evidence>
<dbReference type="Pfam" id="PF02146">
    <property type="entry name" value="SIR2"/>
    <property type="match status" value="1"/>
</dbReference>